<evidence type="ECO:0000313" key="4">
    <source>
        <dbReference type="Proteomes" id="UP000467305"/>
    </source>
</evidence>
<dbReference type="OrthoDB" id="1430233at2"/>
<dbReference type="RefSeq" id="WP_150900348.1">
    <property type="nucleotide sequence ID" value="NZ_WAAU01000024.1"/>
</dbReference>
<dbReference type="AlphaFoldDB" id="A0A7J5ACP4"/>
<comment type="caution">
    <text evidence="3">The sequence shown here is derived from an EMBL/GenBank/DDBJ whole genome shotgun (WGS) entry which is preliminary data.</text>
</comment>
<keyword evidence="1" id="KW-0732">Signal</keyword>
<dbReference type="Pfam" id="PF13590">
    <property type="entry name" value="DUF4136"/>
    <property type="match status" value="1"/>
</dbReference>
<gene>
    <name evidence="3" type="ORF">F7018_12225</name>
</gene>
<dbReference type="Proteomes" id="UP000467305">
    <property type="component" value="Unassembled WGS sequence"/>
</dbReference>
<proteinExistence type="predicted"/>
<name>A0A7J5ACP4_9FLAO</name>
<evidence type="ECO:0000256" key="1">
    <source>
        <dbReference type="SAM" id="SignalP"/>
    </source>
</evidence>
<accession>A0A7J5ACP4</accession>
<sequence>MRYLTFLFLFVLISCSSTKVVYDYDSQTNFTAYKTFNFFEDAGKGLNELDVKRVTNELTDKLKAKGMRLSDNPDIFINIVSQERESERRNTIGVGLGSGGGNVGFGISGGIPIGSKKINQELIVDFVESKSDELVWQGIANSELKQRSTPQERVMHYRKVITEILKGYPPKKASK</sequence>
<feature type="signal peptide" evidence="1">
    <location>
        <begin position="1"/>
        <end position="19"/>
    </location>
</feature>
<dbReference type="Gene3D" id="3.30.160.670">
    <property type="match status" value="1"/>
</dbReference>
<organism evidence="3 4">
    <name type="scientific">Tenacibaculum aiptasiae</name>
    <dbReference type="NCBI Taxonomy" id="426481"/>
    <lineage>
        <taxon>Bacteria</taxon>
        <taxon>Pseudomonadati</taxon>
        <taxon>Bacteroidota</taxon>
        <taxon>Flavobacteriia</taxon>
        <taxon>Flavobacteriales</taxon>
        <taxon>Flavobacteriaceae</taxon>
        <taxon>Tenacibaculum</taxon>
    </lineage>
</organism>
<feature type="chain" id="PRO_5029657543" evidence="1">
    <location>
        <begin position="20"/>
        <end position="175"/>
    </location>
</feature>
<feature type="domain" description="DUF4136" evidence="2">
    <location>
        <begin position="20"/>
        <end position="170"/>
    </location>
</feature>
<evidence type="ECO:0000313" key="3">
    <source>
        <dbReference type="EMBL" id="KAB1155238.1"/>
    </source>
</evidence>
<dbReference type="EMBL" id="WAAU01000024">
    <property type="protein sequence ID" value="KAB1155238.1"/>
    <property type="molecule type" value="Genomic_DNA"/>
</dbReference>
<dbReference type="InterPro" id="IPR025411">
    <property type="entry name" value="DUF4136"/>
</dbReference>
<dbReference type="PROSITE" id="PS51257">
    <property type="entry name" value="PROKAR_LIPOPROTEIN"/>
    <property type="match status" value="1"/>
</dbReference>
<evidence type="ECO:0000259" key="2">
    <source>
        <dbReference type="Pfam" id="PF13590"/>
    </source>
</evidence>
<protein>
    <submittedName>
        <fullName evidence="3">DUF4136 domain-containing protein</fullName>
    </submittedName>
</protein>
<reference evidence="3 4" key="1">
    <citation type="submission" date="2019-09" db="EMBL/GenBank/DDBJ databases">
        <authorList>
            <person name="Cao W.R."/>
        </authorList>
    </citation>
    <scope>NUCLEOTIDE SEQUENCE [LARGE SCALE GENOMIC DNA]</scope>
    <source>
        <strain evidence="4">a4</strain>
    </source>
</reference>
<keyword evidence="4" id="KW-1185">Reference proteome</keyword>